<dbReference type="PROSITE" id="PS00478">
    <property type="entry name" value="LIM_DOMAIN_1"/>
    <property type="match status" value="2"/>
</dbReference>
<dbReference type="SUPFAM" id="SSF46689">
    <property type="entry name" value="Homeodomain-like"/>
    <property type="match status" value="1"/>
</dbReference>
<evidence type="ECO:0000256" key="6">
    <source>
        <dbReference type="ARBA" id="ARBA00023125"/>
    </source>
</evidence>
<evidence type="ECO:0000259" key="14">
    <source>
        <dbReference type="PROSITE" id="PS50023"/>
    </source>
</evidence>
<keyword evidence="17" id="KW-1185">Reference proteome</keyword>
<evidence type="ECO:0000256" key="1">
    <source>
        <dbReference type="ARBA" id="ARBA00004123"/>
    </source>
</evidence>
<dbReference type="Pfam" id="PF00412">
    <property type="entry name" value="LIM"/>
    <property type="match status" value="2"/>
</dbReference>
<dbReference type="EMBL" id="AFYH01118171">
    <property type="status" value="NOT_ANNOTATED_CDS"/>
    <property type="molecule type" value="Genomic_DNA"/>
</dbReference>
<feature type="region of interest" description="Disordered" evidence="13">
    <location>
        <begin position="131"/>
        <end position="192"/>
    </location>
</feature>
<evidence type="ECO:0000256" key="11">
    <source>
        <dbReference type="PROSITE-ProRule" id="PRU00125"/>
    </source>
</evidence>
<evidence type="ECO:0000256" key="5">
    <source>
        <dbReference type="ARBA" id="ARBA00023038"/>
    </source>
</evidence>
<dbReference type="Gene3D" id="1.10.10.60">
    <property type="entry name" value="Homeodomain-like"/>
    <property type="match status" value="1"/>
</dbReference>
<dbReference type="GO" id="GO:0000981">
    <property type="term" value="F:DNA-binding transcription factor activity, RNA polymerase II-specific"/>
    <property type="evidence" value="ECO:0007669"/>
    <property type="project" value="InterPro"/>
</dbReference>
<dbReference type="InterPro" id="IPR001356">
    <property type="entry name" value="HD"/>
</dbReference>
<dbReference type="CDD" id="cd00086">
    <property type="entry name" value="homeodomain"/>
    <property type="match status" value="1"/>
</dbReference>
<dbReference type="AlphaFoldDB" id="H3B145"/>
<dbReference type="InterPro" id="IPR050453">
    <property type="entry name" value="LIM_Homeobox_TF"/>
</dbReference>
<dbReference type="PROSITE" id="PS50071">
    <property type="entry name" value="HOMEOBOX_2"/>
    <property type="match status" value="1"/>
</dbReference>
<evidence type="ECO:0000256" key="12">
    <source>
        <dbReference type="RuleBase" id="RU000682"/>
    </source>
</evidence>
<feature type="DNA-binding region" description="Homeobox" evidence="10">
    <location>
        <begin position="223"/>
        <end position="282"/>
    </location>
</feature>
<dbReference type="Proteomes" id="UP000008672">
    <property type="component" value="Unassembled WGS sequence"/>
</dbReference>
<sequence>AAEKVVRCAGCRGRIFDRYFLFVMDKQWHSRCLRCCVCQAALESEITCFCKDGEIYCKDDYYRRFSVKRCARCHMGILASEMVMRAREAVYHLSCFTCASCGRALLTGDLYGMAGGRVYCRQHYQCEGAEQPHGEEEMEEEEEEAVAAGMEGQAESRDKAEGGSVLPGALGVERAPPKRRSRKRKEHGVRNDGGIFNSDTVCMENISIYIDRQRHCQTDRQKVKRIRTCFKNHQLQTLESYFTLKHNPDGKDWEQLSKKTGLPKRVLQVWFQNARAKLRKNVSQDENTDTDSVPEVSEQSASPPANPPLDAFSPALKSPS</sequence>
<dbReference type="HOGENOM" id="CLU_027802_4_0_1"/>
<name>H3B145_LATCH</name>
<reference evidence="17" key="1">
    <citation type="submission" date="2011-08" db="EMBL/GenBank/DDBJ databases">
        <title>The draft genome of Latimeria chalumnae.</title>
        <authorList>
            <person name="Di Palma F."/>
            <person name="Alfoldi J."/>
            <person name="Johnson J."/>
            <person name="Berlin A."/>
            <person name="Gnerre S."/>
            <person name="Jaffe D."/>
            <person name="MacCallum I."/>
            <person name="Young S."/>
            <person name="Walker B.J."/>
            <person name="Lander E."/>
            <person name="Lindblad-Toh K."/>
        </authorList>
    </citation>
    <scope>NUCLEOTIDE SEQUENCE [LARGE SCALE GENOMIC DNA]</scope>
    <source>
        <strain evidence="17">Wild caught</strain>
    </source>
</reference>
<keyword evidence="4 11" id="KW-0862">Zinc</keyword>
<dbReference type="PANTHER" id="PTHR24208:SF95">
    <property type="entry name" value="LIM_HOMEOBOX PROTEIN LHX9"/>
    <property type="match status" value="1"/>
</dbReference>
<evidence type="ECO:0000256" key="3">
    <source>
        <dbReference type="ARBA" id="ARBA00022737"/>
    </source>
</evidence>
<evidence type="ECO:0000259" key="15">
    <source>
        <dbReference type="PROSITE" id="PS50071"/>
    </source>
</evidence>
<dbReference type="InterPro" id="IPR009057">
    <property type="entry name" value="Homeodomain-like_sf"/>
</dbReference>
<evidence type="ECO:0000256" key="8">
    <source>
        <dbReference type="ARBA" id="ARBA00023242"/>
    </source>
</evidence>
<dbReference type="PANTHER" id="PTHR24208">
    <property type="entry name" value="LIM/HOMEOBOX PROTEIN LHX"/>
    <property type="match status" value="1"/>
</dbReference>
<organism evidence="16 17">
    <name type="scientific">Latimeria chalumnae</name>
    <name type="common">Coelacanth</name>
    <dbReference type="NCBI Taxonomy" id="7897"/>
    <lineage>
        <taxon>Eukaryota</taxon>
        <taxon>Metazoa</taxon>
        <taxon>Chordata</taxon>
        <taxon>Craniata</taxon>
        <taxon>Vertebrata</taxon>
        <taxon>Euteleostomi</taxon>
        <taxon>Coelacanthiformes</taxon>
        <taxon>Coelacanthidae</taxon>
        <taxon>Latimeria</taxon>
    </lineage>
</organism>
<dbReference type="InterPro" id="IPR001781">
    <property type="entry name" value="Znf_LIM"/>
</dbReference>
<dbReference type="Ensembl" id="ENSLACT00000015724.1">
    <property type="protein sequence ID" value="ENSLACP00000015616.1"/>
    <property type="gene ID" value="ENSLACG00000013749.1"/>
</dbReference>
<feature type="compositionally biased region" description="Acidic residues" evidence="13">
    <location>
        <begin position="136"/>
        <end position="145"/>
    </location>
</feature>
<dbReference type="InterPro" id="IPR017970">
    <property type="entry name" value="Homeobox_CS"/>
</dbReference>
<feature type="domain" description="Homeobox" evidence="15">
    <location>
        <begin position="221"/>
        <end position="281"/>
    </location>
</feature>
<dbReference type="EMBL" id="AFYH01118172">
    <property type="status" value="NOT_ANNOTATED_CDS"/>
    <property type="molecule type" value="Genomic_DNA"/>
</dbReference>
<keyword evidence="5 11" id="KW-0440">LIM domain</keyword>
<keyword evidence="6 10" id="KW-0238">DNA-binding</keyword>
<feature type="region of interest" description="Disordered" evidence="13">
    <location>
        <begin position="280"/>
        <end position="320"/>
    </location>
</feature>
<dbReference type="OMA" id="INSTSSX"/>
<evidence type="ECO:0000256" key="2">
    <source>
        <dbReference type="ARBA" id="ARBA00022723"/>
    </source>
</evidence>
<dbReference type="Pfam" id="PF00046">
    <property type="entry name" value="Homeodomain"/>
    <property type="match status" value="1"/>
</dbReference>
<evidence type="ECO:0000256" key="13">
    <source>
        <dbReference type="SAM" id="MobiDB-lite"/>
    </source>
</evidence>
<dbReference type="PROSITE" id="PS50023">
    <property type="entry name" value="LIM_DOMAIN_2"/>
    <property type="match status" value="2"/>
</dbReference>
<protein>
    <recommendedName>
        <fullName evidence="9">LIM/homeobox protein Lhx9</fullName>
    </recommendedName>
</protein>
<dbReference type="FunFam" id="1.10.10.60:FF:000027">
    <property type="entry name" value="LIM/homeobox protein Lhx9"/>
    <property type="match status" value="1"/>
</dbReference>
<feature type="compositionally biased region" description="Basic residues" evidence="13">
    <location>
        <begin position="177"/>
        <end position="187"/>
    </location>
</feature>
<comment type="subcellular location">
    <subcellularLocation>
        <location evidence="1 10 12">Nucleus</location>
    </subcellularLocation>
</comment>
<dbReference type="EMBL" id="AFYH01118173">
    <property type="status" value="NOT_ANNOTATED_CDS"/>
    <property type="molecule type" value="Genomic_DNA"/>
</dbReference>
<keyword evidence="8 10" id="KW-0539">Nucleus</keyword>
<dbReference type="eggNOG" id="KOG0490">
    <property type="taxonomic scope" value="Eukaryota"/>
</dbReference>
<evidence type="ECO:0000256" key="7">
    <source>
        <dbReference type="ARBA" id="ARBA00023155"/>
    </source>
</evidence>
<dbReference type="FunFam" id="2.10.110.10:FF:000033">
    <property type="entry name" value="LIM/homeobox protein Lhx9 isoform X2"/>
    <property type="match status" value="1"/>
</dbReference>
<reference evidence="16" key="3">
    <citation type="submission" date="2025-09" db="UniProtKB">
        <authorList>
            <consortium name="Ensembl"/>
        </authorList>
    </citation>
    <scope>IDENTIFICATION</scope>
</reference>
<dbReference type="SUPFAM" id="SSF57716">
    <property type="entry name" value="Glucocorticoid receptor-like (DNA-binding domain)"/>
    <property type="match status" value="2"/>
</dbReference>
<dbReference type="FunFam" id="2.10.110.10:FF:000136">
    <property type="entry name" value="LIM domain family"/>
    <property type="match status" value="1"/>
</dbReference>
<reference evidence="16" key="2">
    <citation type="submission" date="2025-08" db="UniProtKB">
        <authorList>
            <consortium name="Ensembl"/>
        </authorList>
    </citation>
    <scope>IDENTIFICATION</scope>
</reference>
<dbReference type="GO" id="GO:0000977">
    <property type="term" value="F:RNA polymerase II transcription regulatory region sequence-specific DNA binding"/>
    <property type="evidence" value="ECO:0007669"/>
    <property type="project" value="TreeGrafter"/>
</dbReference>
<feature type="domain" description="LIM zinc-binding" evidence="14">
    <location>
        <begin position="6"/>
        <end position="67"/>
    </location>
</feature>
<dbReference type="SMART" id="SM00132">
    <property type="entry name" value="LIM"/>
    <property type="match status" value="2"/>
</dbReference>
<proteinExistence type="predicted"/>
<dbReference type="PROSITE" id="PS00027">
    <property type="entry name" value="HOMEOBOX_1"/>
    <property type="match status" value="1"/>
</dbReference>
<evidence type="ECO:0000313" key="16">
    <source>
        <dbReference type="Ensembl" id="ENSLACP00000015616.1"/>
    </source>
</evidence>
<evidence type="ECO:0000256" key="10">
    <source>
        <dbReference type="PROSITE-ProRule" id="PRU00108"/>
    </source>
</evidence>
<feature type="domain" description="LIM zinc-binding" evidence="14">
    <location>
        <begin position="68"/>
        <end position="130"/>
    </location>
</feature>
<keyword evidence="3" id="KW-0677">Repeat</keyword>
<keyword evidence="7 10" id="KW-0371">Homeobox</keyword>
<dbReference type="Gene3D" id="2.10.110.10">
    <property type="entry name" value="Cysteine Rich Protein"/>
    <property type="match status" value="2"/>
</dbReference>
<dbReference type="GO" id="GO:0030182">
    <property type="term" value="P:neuron differentiation"/>
    <property type="evidence" value="ECO:0007669"/>
    <property type="project" value="TreeGrafter"/>
</dbReference>
<evidence type="ECO:0000256" key="9">
    <source>
        <dbReference type="ARBA" id="ARBA00040534"/>
    </source>
</evidence>
<dbReference type="STRING" id="7897.ENSLACP00000015616"/>
<dbReference type="GO" id="GO:0005634">
    <property type="term" value="C:nucleus"/>
    <property type="evidence" value="ECO:0007669"/>
    <property type="project" value="UniProtKB-SubCell"/>
</dbReference>
<keyword evidence="2 11" id="KW-0479">Metal-binding</keyword>
<dbReference type="GeneTree" id="ENSGT00940000158821"/>
<accession>H3B145</accession>
<dbReference type="GO" id="GO:0046872">
    <property type="term" value="F:metal ion binding"/>
    <property type="evidence" value="ECO:0007669"/>
    <property type="project" value="UniProtKB-KW"/>
</dbReference>
<evidence type="ECO:0000256" key="4">
    <source>
        <dbReference type="ARBA" id="ARBA00022833"/>
    </source>
</evidence>
<evidence type="ECO:0000313" key="17">
    <source>
        <dbReference type="Proteomes" id="UP000008672"/>
    </source>
</evidence>
<dbReference type="InParanoid" id="H3B145"/>
<dbReference type="SMART" id="SM00389">
    <property type="entry name" value="HOX"/>
    <property type="match status" value="1"/>
</dbReference>